<dbReference type="Gene3D" id="3.30.360.10">
    <property type="entry name" value="Dihydrodipicolinate Reductase, domain 2"/>
    <property type="match status" value="1"/>
</dbReference>
<reference evidence="5 6" key="1">
    <citation type="submission" date="2015-06" db="EMBL/GenBank/DDBJ databases">
        <title>Draft genome of the ant-associated black yeast Phialophora attae CBS 131958.</title>
        <authorList>
            <person name="Moreno L.F."/>
            <person name="Stielow B.J."/>
            <person name="de Hoog S."/>
            <person name="Vicente V.A."/>
            <person name="Weiss V.A."/>
            <person name="de Vries M."/>
            <person name="Cruz L.M."/>
            <person name="Souza E.M."/>
        </authorList>
    </citation>
    <scope>NUCLEOTIDE SEQUENCE [LARGE SCALE GENOMIC DNA]</scope>
    <source>
        <strain evidence="5 6">CBS 131958</strain>
    </source>
</reference>
<dbReference type="Pfam" id="PF22725">
    <property type="entry name" value="GFO_IDH_MocA_C3"/>
    <property type="match status" value="1"/>
</dbReference>
<gene>
    <name evidence="5" type="ORF">AB675_7867</name>
</gene>
<evidence type="ECO:0000313" key="6">
    <source>
        <dbReference type="Proteomes" id="UP000038010"/>
    </source>
</evidence>
<feature type="domain" description="Gfo/Idh/MocA-like oxidoreductase N-terminal" evidence="3">
    <location>
        <begin position="54"/>
        <end position="145"/>
    </location>
</feature>
<dbReference type="Proteomes" id="UP000038010">
    <property type="component" value="Unassembled WGS sequence"/>
</dbReference>
<evidence type="ECO:0000259" key="3">
    <source>
        <dbReference type="Pfam" id="PF01408"/>
    </source>
</evidence>
<dbReference type="SUPFAM" id="SSF55347">
    <property type="entry name" value="Glyceraldehyde-3-phosphate dehydrogenase-like, C-terminal domain"/>
    <property type="match status" value="1"/>
</dbReference>
<dbReference type="InterPro" id="IPR036291">
    <property type="entry name" value="NAD(P)-bd_dom_sf"/>
</dbReference>
<name>A0A0N1HRP1_9EURO</name>
<dbReference type="SUPFAM" id="SSF51735">
    <property type="entry name" value="NAD(P)-binding Rossmann-fold domains"/>
    <property type="match status" value="1"/>
</dbReference>
<dbReference type="PANTHER" id="PTHR43818">
    <property type="entry name" value="BCDNA.GH03377"/>
    <property type="match status" value="1"/>
</dbReference>
<dbReference type="Gene3D" id="3.40.50.720">
    <property type="entry name" value="NAD(P)-binding Rossmann-like Domain"/>
    <property type="match status" value="1"/>
</dbReference>
<dbReference type="OrthoDB" id="64915at2759"/>
<dbReference type="VEuPathDB" id="FungiDB:AB675_7867"/>
<dbReference type="RefSeq" id="XP_018000977.1">
    <property type="nucleotide sequence ID" value="XM_018148268.1"/>
</dbReference>
<comment type="similarity">
    <text evidence="1">Belongs to the Gfo/Idh/MocA family.</text>
</comment>
<evidence type="ECO:0000256" key="1">
    <source>
        <dbReference type="ARBA" id="ARBA00010928"/>
    </source>
</evidence>
<feature type="domain" description="GFO/IDH/MocA-like oxidoreductase" evidence="4">
    <location>
        <begin position="158"/>
        <end position="302"/>
    </location>
</feature>
<evidence type="ECO:0000259" key="4">
    <source>
        <dbReference type="Pfam" id="PF22725"/>
    </source>
</evidence>
<organism evidence="5 6">
    <name type="scientific">Cyphellophora attinorum</name>
    <dbReference type="NCBI Taxonomy" id="1664694"/>
    <lineage>
        <taxon>Eukaryota</taxon>
        <taxon>Fungi</taxon>
        <taxon>Dikarya</taxon>
        <taxon>Ascomycota</taxon>
        <taxon>Pezizomycotina</taxon>
        <taxon>Eurotiomycetes</taxon>
        <taxon>Chaetothyriomycetidae</taxon>
        <taxon>Chaetothyriales</taxon>
        <taxon>Cyphellophoraceae</taxon>
        <taxon>Cyphellophora</taxon>
    </lineage>
</organism>
<dbReference type="PANTHER" id="PTHR43818:SF11">
    <property type="entry name" value="BCDNA.GH03377"/>
    <property type="match status" value="1"/>
</dbReference>
<dbReference type="InterPro" id="IPR050463">
    <property type="entry name" value="Gfo/Idh/MocA_oxidrdct_glycsds"/>
</dbReference>
<dbReference type="GO" id="GO:0016491">
    <property type="term" value="F:oxidoreductase activity"/>
    <property type="evidence" value="ECO:0007669"/>
    <property type="project" value="UniProtKB-KW"/>
</dbReference>
<comment type="caution">
    <text evidence="5">The sequence shown here is derived from an EMBL/GenBank/DDBJ whole genome shotgun (WGS) entry which is preliminary data.</text>
</comment>
<accession>A0A0N1HRP1</accession>
<dbReference type="InterPro" id="IPR055170">
    <property type="entry name" value="GFO_IDH_MocA-like_dom"/>
</dbReference>
<evidence type="ECO:0000256" key="2">
    <source>
        <dbReference type="ARBA" id="ARBA00023002"/>
    </source>
</evidence>
<dbReference type="Pfam" id="PF01408">
    <property type="entry name" value="GFO_IDH_MocA"/>
    <property type="match status" value="1"/>
</dbReference>
<keyword evidence="6" id="KW-1185">Reference proteome</keyword>
<dbReference type="AlphaFoldDB" id="A0A0N1HRP1"/>
<dbReference type="GO" id="GO:0000166">
    <property type="term" value="F:nucleotide binding"/>
    <property type="evidence" value="ECO:0007669"/>
    <property type="project" value="InterPro"/>
</dbReference>
<dbReference type="EMBL" id="LFJN01000010">
    <property type="protein sequence ID" value="KPI41014.1"/>
    <property type="molecule type" value="Genomic_DNA"/>
</dbReference>
<keyword evidence="2" id="KW-0560">Oxidoreductase</keyword>
<dbReference type="InterPro" id="IPR000683">
    <property type="entry name" value="Gfo/Idh/MocA-like_OxRdtase_N"/>
</dbReference>
<protein>
    <submittedName>
        <fullName evidence="5">D-xylose dehydrogenase</fullName>
    </submittedName>
</protein>
<dbReference type="GeneID" id="28740148"/>
<dbReference type="STRING" id="1664694.A0A0N1HRP1"/>
<evidence type="ECO:0000313" key="5">
    <source>
        <dbReference type="EMBL" id="KPI41014.1"/>
    </source>
</evidence>
<proteinExistence type="inferred from homology"/>
<sequence length="368" mass="40634">MAEKSLIVVPLVMNGVTGRMGTNQHLIRSILAIREQGGVKLPSGRTIMPKPILVGRSLEKIEMLARAHNVDDYATIADLPNVLRSMVAESKHTIYFDAQTTAHRFEAVTAAMEVGANVYCEKPLASTSQEALELHRLAVSQGIKAGVVQDKLYLPGLLKLRRLIDSGFFGDILSVRGEFGYWVFSGLSPDTVDPSKQAPQRPSWNYRAEEGGGIISDMLCHWQYLIEGLFGRIASLNCIGAVHVKQRTDEAGKQYNVTADDSAYASFELDNGAIAHFNSSWAVRVRRDDLLTLQIDGTKGSAVAGLREVWKQSAEDTPRVVWNPDVKSEIDYWQGWVQEGLMILTIRYSTMDSKPSGRSTYGTSSVSR</sequence>